<keyword evidence="1" id="KW-0472">Membrane</keyword>
<dbReference type="Proteomes" id="UP001443914">
    <property type="component" value="Unassembled WGS sequence"/>
</dbReference>
<dbReference type="InterPro" id="IPR037045">
    <property type="entry name" value="S8pro/Inhibitor_I9_sf"/>
</dbReference>
<comment type="caution">
    <text evidence="3">The sequence shown here is derived from an EMBL/GenBank/DDBJ whole genome shotgun (WGS) entry which is preliminary data.</text>
</comment>
<dbReference type="PANTHER" id="PTHR48222">
    <property type="entry name" value="PROTEINASE INHIBITOR, PROPEPTIDE"/>
    <property type="match status" value="1"/>
</dbReference>
<dbReference type="Gene3D" id="3.30.70.80">
    <property type="entry name" value="Peptidase S8 propeptide/proteinase inhibitor I9"/>
    <property type="match status" value="1"/>
</dbReference>
<reference evidence="3" key="1">
    <citation type="submission" date="2024-03" db="EMBL/GenBank/DDBJ databases">
        <title>WGS assembly of Saponaria officinalis var. Norfolk2.</title>
        <authorList>
            <person name="Jenkins J."/>
            <person name="Shu S."/>
            <person name="Grimwood J."/>
            <person name="Barry K."/>
            <person name="Goodstein D."/>
            <person name="Schmutz J."/>
            <person name="Leebens-Mack J."/>
            <person name="Osbourn A."/>
        </authorList>
    </citation>
    <scope>NUCLEOTIDE SEQUENCE [LARGE SCALE GENOMIC DNA]</scope>
    <source>
        <strain evidence="3">JIC</strain>
    </source>
</reference>
<evidence type="ECO:0000256" key="1">
    <source>
        <dbReference type="SAM" id="Phobius"/>
    </source>
</evidence>
<feature type="domain" description="Inhibitor I9" evidence="2">
    <location>
        <begin position="49"/>
        <end position="126"/>
    </location>
</feature>
<evidence type="ECO:0000259" key="2">
    <source>
        <dbReference type="Pfam" id="PF05922"/>
    </source>
</evidence>
<dbReference type="AlphaFoldDB" id="A0AAW1M9L6"/>
<dbReference type="PANTHER" id="PTHR48222:SF4">
    <property type="entry name" value="PROTEINASE INHIBITOR, PROPEPTIDE"/>
    <property type="match status" value="1"/>
</dbReference>
<organism evidence="3 4">
    <name type="scientific">Saponaria officinalis</name>
    <name type="common">Common soapwort</name>
    <name type="synonym">Lychnis saponaria</name>
    <dbReference type="NCBI Taxonomy" id="3572"/>
    <lineage>
        <taxon>Eukaryota</taxon>
        <taxon>Viridiplantae</taxon>
        <taxon>Streptophyta</taxon>
        <taxon>Embryophyta</taxon>
        <taxon>Tracheophyta</taxon>
        <taxon>Spermatophyta</taxon>
        <taxon>Magnoliopsida</taxon>
        <taxon>eudicotyledons</taxon>
        <taxon>Gunneridae</taxon>
        <taxon>Pentapetalae</taxon>
        <taxon>Caryophyllales</taxon>
        <taxon>Caryophyllaceae</taxon>
        <taxon>Caryophylleae</taxon>
        <taxon>Saponaria</taxon>
    </lineage>
</organism>
<feature type="transmembrane region" description="Helical" evidence="1">
    <location>
        <begin position="6"/>
        <end position="25"/>
    </location>
</feature>
<keyword evidence="1" id="KW-0812">Transmembrane</keyword>
<dbReference type="InterPro" id="IPR010259">
    <property type="entry name" value="S8pro/Inhibitor_I9"/>
</dbReference>
<name>A0AAW1M9L6_SAPOF</name>
<evidence type="ECO:0000313" key="4">
    <source>
        <dbReference type="Proteomes" id="UP001443914"/>
    </source>
</evidence>
<evidence type="ECO:0000313" key="3">
    <source>
        <dbReference type="EMBL" id="KAK9743303.1"/>
    </source>
</evidence>
<keyword evidence="4" id="KW-1185">Reference proteome</keyword>
<gene>
    <name evidence="3" type="ORF">RND81_03G230700</name>
</gene>
<dbReference type="Pfam" id="PF05922">
    <property type="entry name" value="Inhibitor_I9"/>
    <property type="match status" value="1"/>
</dbReference>
<sequence>MQKNQTFYLILILLSFIFFSILPISKSIPVKSVKMDQNSQQSTTPSSGVYIVYTEKPSDGVEPESFHLSTLSSVLGGEEAAKDSLIYVYKNAATGFSAKLTPEQVSELQKQPGVIQVVPSQTLQLHAGGLGTNMRV</sequence>
<accession>A0AAW1M9L6</accession>
<keyword evidence="1" id="KW-1133">Transmembrane helix</keyword>
<protein>
    <recommendedName>
        <fullName evidence="2">Inhibitor I9 domain-containing protein</fullName>
    </recommendedName>
</protein>
<dbReference type="EMBL" id="JBDFQZ010000003">
    <property type="protein sequence ID" value="KAK9743303.1"/>
    <property type="molecule type" value="Genomic_DNA"/>
</dbReference>
<proteinExistence type="predicted"/>